<feature type="region of interest" description="Disordered" evidence="1">
    <location>
        <begin position="190"/>
        <end position="226"/>
    </location>
</feature>
<dbReference type="EMBL" id="SNRY01004567">
    <property type="protein sequence ID" value="KAA6317298.1"/>
    <property type="molecule type" value="Genomic_DNA"/>
</dbReference>
<evidence type="ECO:0000259" key="2">
    <source>
        <dbReference type="Pfam" id="PF16378"/>
    </source>
</evidence>
<name>A0A5J4Q8A8_9ZZZZ</name>
<dbReference type="AlphaFoldDB" id="A0A5J4Q8A8"/>
<feature type="compositionally biased region" description="Polar residues" evidence="1">
    <location>
        <begin position="190"/>
        <end position="199"/>
    </location>
</feature>
<proteinExistence type="predicted"/>
<dbReference type="InterPro" id="IPR032149">
    <property type="entry name" value="DUF4988"/>
</dbReference>
<protein>
    <recommendedName>
        <fullName evidence="2">DUF4988 domain-containing protein</fullName>
    </recommendedName>
</protein>
<evidence type="ECO:0000313" key="3">
    <source>
        <dbReference type="EMBL" id="KAA6317298.1"/>
    </source>
</evidence>
<dbReference type="Pfam" id="PF16378">
    <property type="entry name" value="DUF4988"/>
    <property type="match status" value="1"/>
</dbReference>
<gene>
    <name evidence="3" type="ORF">EZS27_032524</name>
</gene>
<comment type="caution">
    <text evidence="3">The sequence shown here is derived from an EMBL/GenBank/DDBJ whole genome shotgun (WGS) entry which is preliminary data.</text>
</comment>
<accession>A0A5J4Q8A8</accession>
<feature type="region of interest" description="Disordered" evidence="1">
    <location>
        <begin position="97"/>
        <end position="123"/>
    </location>
</feature>
<reference evidence="3" key="1">
    <citation type="submission" date="2019-03" db="EMBL/GenBank/DDBJ databases">
        <title>Single cell metagenomics reveals metabolic interactions within the superorganism composed of flagellate Streblomastix strix and complex community of Bacteroidetes bacteria on its surface.</title>
        <authorList>
            <person name="Treitli S.C."/>
            <person name="Kolisko M."/>
            <person name="Husnik F."/>
            <person name="Keeling P."/>
            <person name="Hampl V."/>
        </authorList>
    </citation>
    <scope>NUCLEOTIDE SEQUENCE</scope>
    <source>
        <strain evidence="3">STM</strain>
    </source>
</reference>
<dbReference type="PROSITE" id="PS51257">
    <property type="entry name" value="PROKAR_LIPOPROTEIN"/>
    <property type="match status" value="1"/>
</dbReference>
<organism evidence="3">
    <name type="scientific">termite gut metagenome</name>
    <dbReference type="NCBI Taxonomy" id="433724"/>
    <lineage>
        <taxon>unclassified sequences</taxon>
        <taxon>metagenomes</taxon>
        <taxon>organismal metagenomes</taxon>
    </lineage>
</organism>
<feature type="domain" description="DUF4988" evidence="2">
    <location>
        <begin position="28"/>
        <end position="235"/>
    </location>
</feature>
<evidence type="ECO:0000256" key="1">
    <source>
        <dbReference type="SAM" id="MobiDB-lite"/>
    </source>
</evidence>
<feature type="compositionally biased region" description="Basic and acidic residues" evidence="1">
    <location>
        <begin position="106"/>
        <end position="115"/>
    </location>
</feature>
<sequence>MKKKCFLRSILLGLIIFCGCSEYDDSALRNNITDLNKRVETLESWQATVNNNIASLQEVINALQSNDYVTGVTKYIENNQEVGYTITLAKSSPIIIRHGQNGNSGEKGETGEKGDAGSNGTDGNTPIIGVALDNGAYYWTLNGTWLLNSSSNKIPVTGAKGDKGDSGNDGQNAVAPQVRIDMTTNEWEISTNDGQTWTPTGVKATGNKGDKGDKGENGTSSGDGVFSGISETDNSVIFTLASGGNITLQKYQSIGINFSNPRSFVPGEVKNIIYSLTGNAPVSISVIGNLQGWKFIVDPDNNKFKITAPTTLTDDNQHIELGILIFDGKEQTVVRPLTLLANPIEDGVLISGTLWATKNVDECYTFAETPGSFGKYFQFNRNIAIAATATSLPAYTNDNPPVEWQPANNPCPEGWRLPTRAEMDALLASGWRKVTPSADNWNVDGIWFGPDAATATSENMGAAIFLPAAGDKYGATNPTTYFLNSVNYWTGSLYNYDNKYVMAMWNAAYWDKDDIYLTVDLISQANQATGKSIRCVHE</sequence>